<gene>
    <name evidence="2" type="ORF">ACIBP4_02235</name>
</gene>
<protein>
    <submittedName>
        <fullName evidence="2">Uncharacterized protein</fullName>
    </submittedName>
</protein>
<keyword evidence="3" id="KW-1185">Reference proteome</keyword>
<feature type="compositionally biased region" description="Gly residues" evidence="1">
    <location>
        <begin position="238"/>
        <end position="267"/>
    </location>
</feature>
<comment type="caution">
    <text evidence="2">The sequence shown here is derived from an EMBL/GenBank/DDBJ whole genome shotgun (WGS) entry which is preliminary data.</text>
</comment>
<sequence length="311" mass="30562">MSESRASERVPEPADKRPEQRGGAGPEPDVLLDVPELSVDEIRLAVDGLDADLSLRARLANLLQLDAGVRVHLEGVELDITGVRAEALLKVRLEKLVQILDRALTTIDRNPHLIDALARSVGATVEDVHRTADQLGAPVVDRAAAEVTASAVRPAEETAAEFAAGSGVGSGPVRADEGRADRPGAGPGGGAVREAGQASGRAAEPGGGDTGSGHGGGSAEAAGPGGAGGKSGAAVSGGAEGESGAAGSGGEGRAGGDRSGGGGGAGPEPGSAAGAAQLAGQAGQTLRQAGRSVWEAIQGGMAQNRPPRRGR</sequence>
<feature type="compositionally biased region" description="Low complexity" evidence="1">
    <location>
        <begin position="268"/>
        <end position="291"/>
    </location>
</feature>
<name>A0ABW7ZE37_9ACTN</name>
<evidence type="ECO:0000313" key="3">
    <source>
        <dbReference type="Proteomes" id="UP001612812"/>
    </source>
</evidence>
<dbReference type="EMBL" id="JBITLE010000001">
    <property type="protein sequence ID" value="MFI7261116.1"/>
    <property type="molecule type" value="Genomic_DNA"/>
</dbReference>
<feature type="compositionally biased region" description="Basic and acidic residues" evidence="1">
    <location>
        <begin position="1"/>
        <end position="20"/>
    </location>
</feature>
<dbReference type="Proteomes" id="UP001612812">
    <property type="component" value="Unassembled WGS sequence"/>
</dbReference>
<feature type="region of interest" description="Disordered" evidence="1">
    <location>
        <begin position="158"/>
        <end position="311"/>
    </location>
</feature>
<reference evidence="2 3" key="1">
    <citation type="submission" date="2024-10" db="EMBL/GenBank/DDBJ databases">
        <title>The Natural Products Discovery Center: Release of the First 8490 Sequenced Strains for Exploring Actinobacteria Biosynthetic Diversity.</title>
        <authorList>
            <person name="Kalkreuter E."/>
            <person name="Kautsar S.A."/>
            <person name="Yang D."/>
            <person name="Bader C.D."/>
            <person name="Teijaro C.N."/>
            <person name="Fluegel L."/>
            <person name="Davis C.M."/>
            <person name="Simpson J.R."/>
            <person name="Lauterbach L."/>
            <person name="Steele A.D."/>
            <person name="Gui C."/>
            <person name="Meng S."/>
            <person name="Li G."/>
            <person name="Viehrig K."/>
            <person name="Ye F."/>
            <person name="Su P."/>
            <person name="Kiefer A.F."/>
            <person name="Nichols A."/>
            <person name="Cepeda A.J."/>
            <person name="Yan W."/>
            <person name="Fan B."/>
            <person name="Jiang Y."/>
            <person name="Adhikari A."/>
            <person name="Zheng C.-J."/>
            <person name="Schuster L."/>
            <person name="Cowan T.M."/>
            <person name="Smanski M.J."/>
            <person name="Chevrette M.G."/>
            <person name="De Carvalho L.P.S."/>
            <person name="Shen B."/>
        </authorList>
    </citation>
    <scope>NUCLEOTIDE SEQUENCE [LARGE SCALE GENOMIC DNA]</scope>
    <source>
        <strain evidence="2 3">NPDC049845</strain>
    </source>
</reference>
<feature type="compositionally biased region" description="Gly residues" evidence="1">
    <location>
        <begin position="205"/>
        <end position="231"/>
    </location>
</feature>
<accession>A0ABW7ZE37</accession>
<dbReference type="RefSeq" id="WP_396768336.1">
    <property type="nucleotide sequence ID" value="NZ_JBITLA010000002.1"/>
</dbReference>
<evidence type="ECO:0000313" key="2">
    <source>
        <dbReference type="EMBL" id="MFI7261116.1"/>
    </source>
</evidence>
<evidence type="ECO:0000256" key="1">
    <source>
        <dbReference type="SAM" id="MobiDB-lite"/>
    </source>
</evidence>
<organism evidence="2 3">
    <name type="scientific">Micromonospora maritima</name>
    <dbReference type="NCBI Taxonomy" id="986711"/>
    <lineage>
        <taxon>Bacteria</taxon>
        <taxon>Bacillati</taxon>
        <taxon>Actinomycetota</taxon>
        <taxon>Actinomycetes</taxon>
        <taxon>Micromonosporales</taxon>
        <taxon>Micromonosporaceae</taxon>
        <taxon>Micromonospora</taxon>
    </lineage>
</organism>
<proteinExistence type="predicted"/>
<feature type="region of interest" description="Disordered" evidence="1">
    <location>
        <begin position="1"/>
        <end position="30"/>
    </location>
</feature>